<evidence type="ECO:0000313" key="2">
    <source>
        <dbReference type="Proteomes" id="UP000623301"/>
    </source>
</evidence>
<organism evidence="1 2">
    <name type="scientific">Aureibaculum flavum</name>
    <dbReference type="NCBI Taxonomy" id="2795986"/>
    <lineage>
        <taxon>Bacteria</taxon>
        <taxon>Pseudomonadati</taxon>
        <taxon>Bacteroidota</taxon>
        <taxon>Flavobacteriia</taxon>
        <taxon>Flavobacteriales</taxon>
        <taxon>Flavobacteriaceae</taxon>
        <taxon>Aureibaculum</taxon>
    </lineage>
</organism>
<name>A0ABS0WQX6_9FLAO</name>
<proteinExistence type="predicted"/>
<dbReference type="EMBL" id="JAEHFJ010000004">
    <property type="protein sequence ID" value="MBJ2174384.1"/>
    <property type="molecule type" value="Genomic_DNA"/>
</dbReference>
<evidence type="ECO:0000313" key="1">
    <source>
        <dbReference type="EMBL" id="MBJ2174384.1"/>
    </source>
</evidence>
<dbReference type="InterPro" id="IPR013784">
    <property type="entry name" value="Carb-bd-like_fold"/>
</dbReference>
<dbReference type="Proteomes" id="UP000623301">
    <property type="component" value="Unassembled WGS sequence"/>
</dbReference>
<comment type="caution">
    <text evidence="1">The sequence shown here is derived from an EMBL/GenBank/DDBJ whole genome shotgun (WGS) entry which is preliminary data.</text>
</comment>
<gene>
    <name evidence="1" type="ORF">JBL43_09060</name>
</gene>
<accession>A0ABS0WQX6</accession>
<protein>
    <submittedName>
        <fullName evidence="1">Carboxypeptidase regulatory-like domain-containing protein</fullName>
    </submittedName>
</protein>
<sequence>MIEITNVNGDFIIQGLDAGEYKISIEHYGFDPYDSTDALLVKVGTALDLGTIELLETTS</sequence>
<dbReference type="RefSeq" id="WP_198841134.1">
    <property type="nucleotide sequence ID" value="NZ_JAEHFJ010000004.1"/>
</dbReference>
<dbReference type="SUPFAM" id="SSF49452">
    <property type="entry name" value="Starch-binding domain-like"/>
    <property type="match status" value="1"/>
</dbReference>
<reference evidence="1 2" key="1">
    <citation type="submission" date="2020-12" db="EMBL/GenBank/DDBJ databases">
        <title>Aureibaculum luteum sp. nov. and Aureibaculum flavum sp. nov., novel members of the family Flavobacteriaceae isolated from Antarctic intertidal sediments.</title>
        <authorList>
            <person name="He X."/>
            <person name="Zhang X."/>
        </authorList>
    </citation>
    <scope>NUCLEOTIDE SEQUENCE [LARGE SCALE GENOMIC DNA]</scope>
    <source>
        <strain evidence="1 2">A20</strain>
    </source>
</reference>
<keyword evidence="2" id="KW-1185">Reference proteome</keyword>